<keyword evidence="9 14" id="KW-0560">Oxidoreductase</keyword>
<evidence type="ECO:0000256" key="11">
    <source>
        <dbReference type="ARBA" id="ARBA00023033"/>
    </source>
</evidence>
<dbReference type="Pfam" id="PF00067">
    <property type="entry name" value="p450"/>
    <property type="match status" value="1"/>
</dbReference>
<dbReference type="GO" id="GO:0004497">
    <property type="term" value="F:monooxygenase activity"/>
    <property type="evidence" value="ECO:0007669"/>
    <property type="project" value="UniProtKB-KW"/>
</dbReference>
<evidence type="ECO:0000256" key="4">
    <source>
        <dbReference type="ARBA" id="ARBA00010617"/>
    </source>
</evidence>
<dbReference type="SUPFAM" id="SSF48264">
    <property type="entry name" value="Cytochrome P450"/>
    <property type="match status" value="1"/>
</dbReference>
<evidence type="ECO:0000256" key="1">
    <source>
        <dbReference type="ARBA" id="ARBA00001971"/>
    </source>
</evidence>
<evidence type="ECO:0000256" key="13">
    <source>
        <dbReference type="PIRSR" id="PIRSR602401-1"/>
    </source>
</evidence>
<comment type="pathway">
    <text evidence="3">Secondary metabolite biosynthesis.</text>
</comment>
<keyword evidence="8" id="KW-1133">Transmembrane helix</keyword>
<accession>A0A0B7FEM7</accession>
<evidence type="ECO:0000256" key="12">
    <source>
        <dbReference type="ARBA" id="ARBA00023136"/>
    </source>
</evidence>
<gene>
    <name evidence="15" type="ORF">RSOLAG1IB_01399</name>
</gene>
<comment type="cofactor">
    <cofactor evidence="1 13">
        <name>heme</name>
        <dbReference type="ChEBI" id="CHEBI:30413"/>
    </cofactor>
</comment>
<evidence type="ECO:0000313" key="15">
    <source>
        <dbReference type="EMBL" id="CEL55389.1"/>
    </source>
</evidence>
<dbReference type="AlphaFoldDB" id="A0A0B7FEM7"/>
<comment type="similarity">
    <text evidence="4 14">Belongs to the cytochrome P450 family.</text>
</comment>
<comment type="subcellular location">
    <subcellularLocation>
        <location evidence="2">Membrane</location>
    </subcellularLocation>
</comment>
<dbReference type="InterPro" id="IPR002401">
    <property type="entry name" value="Cyt_P450_E_grp-I"/>
</dbReference>
<evidence type="ECO:0000256" key="3">
    <source>
        <dbReference type="ARBA" id="ARBA00005179"/>
    </source>
</evidence>
<name>A0A0B7FEM7_THACB</name>
<dbReference type="InterPro" id="IPR036396">
    <property type="entry name" value="Cyt_P450_sf"/>
</dbReference>
<keyword evidence="12" id="KW-0472">Membrane</keyword>
<dbReference type="PANTHER" id="PTHR46300">
    <property type="entry name" value="P450, PUTATIVE (EUROFUNG)-RELATED-RELATED"/>
    <property type="match status" value="1"/>
</dbReference>
<dbReference type="GO" id="GO:0016705">
    <property type="term" value="F:oxidoreductase activity, acting on paired donors, with incorporation or reduction of molecular oxygen"/>
    <property type="evidence" value="ECO:0007669"/>
    <property type="project" value="InterPro"/>
</dbReference>
<evidence type="ECO:0000256" key="9">
    <source>
        <dbReference type="ARBA" id="ARBA00023002"/>
    </source>
</evidence>
<dbReference type="InterPro" id="IPR017972">
    <property type="entry name" value="Cyt_P450_CS"/>
</dbReference>
<keyword evidence="11 14" id="KW-0503">Monooxygenase</keyword>
<protein>
    <submittedName>
        <fullName evidence="15">O-methylsterigmatocystin oxidoreductase</fullName>
    </submittedName>
</protein>
<keyword evidence="16" id="KW-1185">Reference proteome</keyword>
<evidence type="ECO:0000256" key="5">
    <source>
        <dbReference type="ARBA" id="ARBA00022617"/>
    </source>
</evidence>
<reference evidence="15 16" key="1">
    <citation type="submission" date="2014-11" db="EMBL/GenBank/DDBJ databases">
        <authorList>
            <person name="Wibberg Daniel"/>
        </authorList>
    </citation>
    <scope>NUCLEOTIDE SEQUENCE [LARGE SCALE GENOMIC DNA]</scope>
    <source>
        <strain evidence="15">Rhizoctonia solani AG1-IB 7/3/14</strain>
    </source>
</reference>
<sequence length="283" mass="32051">MDKLYVGLADIGWERGINGLNPNNLAYKLRMNEGTTGMTRHHQAHVCGLLLEGGSDIVAAVISTCLMGLVEHKAYQCRAQEEIDLLYDEETLPKWEDEQKMPFVRSVVKEAIRWRTPLPMGVPHRNEQDDYYGGYLFPAGSTVICNTAAIHMNSARYNNPERFDPERFLGHTLSMAESVVQSDPLKRDHFSFGAGRRSCPGVQVAEQDIFIALVRLLWAFEFSTPPGSLMVIDQVDGFFGEGIRRPKEFPLNIKPRSERRKTTIEREMGLAKESVYTSYGSYE</sequence>
<dbReference type="EMBL" id="LN679101">
    <property type="protein sequence ID" value="CEL55389.1"/>
    <property type="molecule type" value="Genomic_DNA"/>
</dbReference>
<evidence type="ECO:0000256" key="7">
    <source>
        <dbReference type="ARBA" id="ARBA00022723"/>
    </source>
</evidence>
<dbReference type="STRING" id="1108050.A0A0B7FEM7"/>
<dbReference type="OrthoDB" id="1470350at2759"/>
<dbReference type="Gene3D" id="1.10.630.10">
    <property type="entry name" value="Cytochrome P450"/>
    <property type="match status" value="1"/>
</dbReference>
<evidence type="ECO:0000256" key="6">
    <source>
        <dbReference type="ARBA" id="ARBA00022692"/>
    </source>
</evidence>
<feature type="binding site" description="axial binding residue" evidence="13">
    <location>
        <position position="199"/>
    </location>
    <ligand>
        <name>heme</name>
        <dbReference type="ChEBI" id="CHEBI:30413"/>
    </ligand>
    <ligandPart>
        <name>Fe</name>
        <dbReference type="ChEBI" id="CHEBI:18248"/>
    </ligandPart>
</feature>
<evidence type="ECO:0000256" key="10">
    <source>
        <dbReference type="ARBA" id="ARBA00023004"/>
    </source>
</evidence>
<evidence type="ECO:0000256" key="2">
    <source>
        <dbReference type="ARBA" id="ARBA00004370"/>
    </source>
</evidence>
<evidence type="ECO:0000313" key="16">
    <source>
        <dbReference type="Proteomes" id="UP000059188"/>
    </source>
</evidence>
<dbReference type="PROSITE" id="PS00086">
    <property type="entry name" value="CYTOCHROME_P450"/>
    <property type="match status" value="1"/>
</dbReference>
<keyword evidence="7 13" id="KW-0479">Metal-binding</keyword>
<dbReference type="InterPro" id="IPR050364">
    <property type="entry name" value="Cytochrome_P450_fung"/>
</dbReference>
<keyword evidence="10 13" id="KW-0408">Iron</keyword>
<dbReference type="Proteomes" id="UP000059188">
    <property type="component" value="Unassembled WGS sequence"/>
</dbReference>
<dbReference type="InterPro" id="IPR001128">
    <property type="entry name" value="Cyt_P450"/>
</dbReference>
<proteinExistence type="inferred from homology"/>
<dbReference type="GO" id="GO:0020037">
    <property type="term" value="F:heme binding"/>
    <property type="evidence" value="ECO:0007669"/>
    <property type="project" value="InterPro"/>
</dbReference>
<dbReference type="GO" id="GO:0005506">
    <property type="term" value="F:iron ion binding"/>
    <property type="evidence" value="ECO:0007669"/>
    <property type="project" value="InterPro"/>
</dbReference>
<dbReference type="PANTHER" id="PTHR46300:SF2">
    <property type="entry name" value="CYTOCHROME P450 MONOOXYGENASE ALNH-RELATED"/>
    <property type="match status" value="1"/>
</dbReference>
<keyword evidence="6" id="KW-0812">Transmembrane</keyword>
<dbReference type="GO" id="GO:0016020">
    <property type="term" value="C:membrane"/>
    <property type="evidence" value="ECO:0007669"/>
    <property type="project" value="UniProtKB-SubCell"/>
</dbReference>
<keyword evidence="5 13" id="KW-0349">Heme</keyword>
<organism evidence="15 16">
    <name type="scientific">Thanatephorus cucumeris (strain AG1-IB / isolate 7/3/14)</name>
    <name type="common">Lettuce bottom rot fungus</name>
    <name type="synonym">Rhizoctonia solani</name>
    <dbReference type="NCBI Taxonomy" id="1108050"/>
    <lineage>
        <taxon>Eukaryota</taxon>
        <taxon>Fungi</taxon>
        <taxon>Dikarya</taxon>
        <taxon>Basidiomycota</taxon>
        <taxon>Agaricomycotina</taxon>
        <taxon>Agaricomycetes</taxon>
        <taxon>Cantharellales</taxon>
        <taxon>Ceratobasidiaceae</taxon>
        <taxon>Rhizoctonia</taxon>
        <taxon>Rhizoctonia solani AG-1</taxon>
    </lineage>
</organism>
<evidence type="ECO:0000256" key="14">
    <source>
        <dbReference type="RuleBase" id="RU000461"/>
    </source>
</evidence>
<evidence type="ECO:0000256" key="8">
    <source>
        <dbReference type="ARBA" id="ARBA00022989"/>
    </source>
</evidence>
<dbReference type="PRINTS" id="PR00463">
    <property type="entry name" value="EP450I"/>
</dbReference>